<keyword evidence="10" id="KW-1185">Reference proteome</keyword>
<feature type="compositionally biased region" description="Basic and acidic residues" evidence="6">
    <location>
        <begin position="225"/>
        <end position="240"/>
    </location>
</feature>
<organism evidence="9 10">
    <name type="scientific">Linnemannia gamsii</name>
    <dbReference type="NCBI Taxonomy" id="64522"/>
    <lineage>
        <taxon>Eukaryota</taxon>
        <taxon>Fungi</taxon>
        <taxon>Fungi incertae sedis</taxon>
        <taxon>Mucoromycota</taxon>
        <taxon>Mortierellomycotina</taxon>
        <taxon>Mortierellomycetes</taxon>
        <taxon>Mortierellales</taxon>
        <taxon>Mortierellaceae</taxon>
        <taxon>Linnemannia</taxon>
    </lineage>
</organism>
<feature type="region of interest" description="Disordered" evidence="6">
    <location>
        <begin position="298"/>
        <end position="320"/>
    </location>
</feature>
<dbReference type="GO" id="GO:0006282">
    <property type="term" value="P:regulation of DNA repair"/>
    <property type="evidence" value="ECO:0007669"/>
    <property type="project" value="InterPro"/>
</dbReference>
<protein>
    <recommendedName>
        <fullName evidence="2">poly(ADP-ribose) glycohydrolase</fullName>
        <ecNumber evidence="2">3.2.1.143</ecNumber>
    </recommendedName>
</protein>
<feature type="compositionally biased region" description="Acidic residues" evidence="6">
    <location>
        <begin position="662"/>
        <end position="677"/>
    </location>
</feature>
<dbReference type="GO" id="GO:0009225">
    <property type="term" value="P:nucleotide-sugar metabolic process"/>
    <property type="evidence" value="ECO:0007669"/>
    <property type="project" value="TreeGrafter"/>
</dbReference>
<feature type="compositionally biased region" description="Low complexity" evidence="6">
    <location>
        <begin position="97"/>
        <end position="111"/>
    </location>
</feature>
<feature type="active site" evidence="4">
    <location>
        <position position="378"/>
    </location>
</feature>
<dbReference type="InterPro" id="IPR048362">
    <property type="entry name" value="PARG_helical"/>
</dbReference>
<evidence type="ECO:0000256" key="3">
    <source>
        <dbReference type="ARBA" id="ARBA00022801"/>
    </source>
</evidence>
<dbReference type="AlphaFoldDB" id="A0A9P6UUR0"/>
<keyword evidence="3" id="KW-0378">Hydrolase</keyword>
<feature type="binding site" evidence="5">
    <location>
        <position position="381"/>
    </location>
    <ligand>
        <name>substrate</name>
    </ligand>
</feature>
<evidence type="ECO:0000256" key="5">
    <source>
        <dbReference type="PIRSR" id="PIRSR607724-2"/>
    </source>
</evidence>
<reference evidence="9" key="1">
    <citation type="journal article" date="2020" name="Fungal Divers.">
        <title>Resolving the Mortierellaceae phylogeny through synthesis of multi-gene phylogenetics and phylogenomics.</title>
        <authorList>
            <person name="Vandepol N."/>
            <person name="Liber J."/>
            <person name="Desiro A."/>
            <person name="Na H."/>
            <person name="Kennedy M."/>
            <person name="Barry K."/>
            <person name="Grigoriev I.V."/>
            <person name="Miller A.N."/>
            <person name="O'Donnell K."/>
            <person name="Stajich J.E."/>
            <person name="Bonito G."/>
        </authorList>
    </citation>
    <scope>NUCLEOTIDE SEQUENCE</scope>
    <source>
        <strain evidence="9">NVP60</strain>
    </source>
</reference>
<feature type="compositionally biased region" description="Polar residues" evidence="6">
    <location>
        <begin position="204"/>
        <end position="213"/>
    </location>
</feature>
<dbReference type="GO" id="GO:0005975">
    <property type="term" value="P:carbohydrate metabolic process"/>
    <property type="evidence" value="ECO:0007669"/>
    <property type="project" value="InterPro"/>
</dbReference>
<evidence type="ECO:0000256" key="4">
    <source>
        <dbReference type="PIRSR" id="PIRSR607724-1"/>
    </source>
</evidence>
<dbReference type="EMBL" id="JAAAIN010000116">
    <property type="protein sequence ID" value="KAG0320061.1"/>
    <property type="molecule type" value="Genomic_DNA"/>
</dbReference>
<comment type="caution">
    <text evidence="9">The sequence shown here is derived from an EMBL/GenBank/DDBJ whole genome shotgun (WGS) entry which is preliminary data.</text>
</comment>
<feature type="region of interest" description="Disordered" evidence="6">
    <location>
        <begin position="204"/>
        <end position="280"/>
    </location>
</feature>
<dbReference type="GO" id="GO:1990966">
    <property type="term" value="P:ATP generation from poly-ADP-D-ribose"/>
    <property type="evidence" value="ECO:0007669"/>
    <property type="project" value="TreeGrafter"/>
</dbReference>
<evidence type="ECO:0000256" key="1">
    <source>
        <dbReference type="ARBA" id="ARBA00009545"/>
    </source>
</evidence>
<evidence type="ECO:0000313" key="9">
    <source>
        <dbReference type="EMBL" id="KAG0320061.1"/>
    </source>
</evidence>
<dbReference type="Pfam" id="PF05028">
    <property type="entry name" value="PARG_cat_C"/>
    <property type="match status" value="1"/>
</dbReference>
<evidence type="ECO:0000256" key="6">
    <source>
        <dbReference type="SAM" id="MobiDB-lite"/>
    </source>
</evidence>
<feature type="domain" description="PARG helical" evidence="8">
    <location>
        <begin position="165"/>
        <end position="213"/>
    </location>
</feature>
<feature type="binding site" evidence="5">
    <location>
        <position position="436"/>
    </location>
    <ligand>
        <name>substrate</name>
    </ligand>
</feature>
<dbReference type="PANTHER" id="PTHR12837">
    <property type="entry name" value="POLY ADP-RIBOSE GLYCOHYDROLASE"/>
    <property type="match status" value="1"/>
</dbReference>
<dbReference type="Proteomes" id="UP000823405">
    <property type="component" value="Unassembled WGS sequence"/>
</dbReference>
<gene>
    <name evidence="9" type="ORF">BGZ97_000822</name>
</gene>
<dbReference type="GO" id="GO:0005737">
    <property type="term" value="C:cytoplasm"/>
    <property type="evidence" value="ECO:0007669"/>
    <property type="project" value="TreeGrafter"/>
</dbReference>
<dbReference type="GO" id="GO:0005634">
    <property type="term" value="C:nucleus"/>
    <property type="evidence" value="ECO:0007669"/>
    <property type="project" value="TreeGrafter"/>
</dbReference>
<feature type="region of interest" description="Disordered" evidence="6">
    <location>
        <begin position="97"/>
        <end position="155"/>
    </location>
</feature>
<sequence>MARPSSFFETGTHHILCKDCWDHHHVRLACSDRPANAAVPNAWPDIVQGLTTTITNSKQLSEILSRWNEGDPRGWNIDALEAFLNKRADRDDVLKTTTATSTSTSARSTPSDLRFQDDNDDVVMSESNNNYGDDDGETDTPPASSGSRPFLRWDHNEETAEDQFLSREERDRFFKVILPGMQQLALRLPELVKRPIPFLKQQQDSAVTLSQEQHFSKPGLSQKRPHADQSEGRGTGKREGGGGGGRGEGRTLDSAPKDPYGATTPRLKKQSSSNTDPFRNTEGQLSLFAYFKKAEPKSSFKPESSKTSLPAVTSRHFDNGQDKVPTGVVTFHRQVLNETITLDSGEMLNQAQFRYPNVQIELDAPLEDDAPPGALQLDFANKVIGGGVLGRGAVQEEIRFAICPELIVSRLFTQTFQSNEALLMKGAERFSNYNGYAQTFEWHSNHIDTTPRDKLGRRKTEICAIDALPFKSAPERLDQFCESAVLRELNKAIAGFRRSPITSSEWGLCRGEHPSPRGDLIATGNWGCGAFGGHLQLKFLIQLLAASVCAAYSRVDDGDFLGRDMVYFTYGLDGFADEIRTFMTHLHASPQLFEPWKLLDCIINYPIKSGRGDIVALRSNKSLLDYVSASFGFPGASHSNSFDSLSVTDTQPSSTFDAFSWSDDDDYNTPEPEPLSE</sequence>
<proteinExistence type="inferred from homology"/>
<accession>A0A9P6UUR0</accession>
<dbReference type="GO" id="GO:0004649">
    <property type="term" value="F:poly(ADP-ribose) glycohydrolase activity"/>
    <property type="evidence" value="ECO:0007669"/>
    <property type="project" value="UniProtKB-EC"/>
</dbReference>
<feature type="compositionally biased region" description="Polar residues" evidence="6">
    <location>
        <begin position="647"/>
        <end position="657"/>
    </location>
</feature>
<feature type="active site" evidence="4">
    <location>
        <position position="396"/>
    </location>
</feature>
<dbReference type="InterPro" id="IPR046372">
    <property type="entry name" value="PARG_cat_C"/>
</dbReference>
<comment type="similarity">
    <text evidence="1">Belongs to the poly(ADP-ribose) glycohydrolase family.</text>
</comment>
<feature type="binding site" evidence="5">
    <location>
        <position position="395"/>
    </location>
    <ligand>
        <name>substrate</name>
    </ligand>
</feature>
<feature type="domain" description="PARG catalytic Macro" evidence="7">
    <location>
        <begin position="351"/>
        <end position="572"/>
    </location>
</feature>
<feature type="region of interest" description="Disordered" evidence="6">
    <location>
        <begin position="647"/>
        <end position="677"/>
    </location>
</feature>
<dbReference type="InterPro" id="IPR007724">
    <property type="entry name" value="Poly_GlycHdrlase"/>
</dbReference>
<evidence type="ECO:0000313" key="10">
    <source>
        <dbReference type="Proteomes" id="UP000823405"/>
    </source>
</evidence>
<dbReference type="Pfam" id="PF20811">
    <property type="entry name" value="PARG_cat_N"/>
    <property type="match status" value="1"/>
</dbReference>
<dbReference type="OrthoDB" id="1937899at2759"/>
<dbReference type="EC" id="3.2.1.143" evidence="2"/>
<evidence type="ECO:0000259" key="7">
    <source>
        <dbReference type="Pfam" id="PF05028"/>
    </source>
</evidence>
<evidence type="ECO:0000259" key="8">
    <source>
        <dbReference type="Pfam" id="PF20811"/>
    </source>
</evidence>
<name>A0A9P6UUR0_9FUNG</name>
<feature type="compositionally biased region" description="Polar residues" evidence="6">
    <location>
        <begin position="270"/>
        <end position="280"/>
    </location>
</feature>
<feature type="active site" evidence="4">
    <location>
        <position position="397"/>
    </location>
</feature>
<dbReference type="PANTHER" id="PTHR12837:SF0">
    <property type="entry name" value="POLY(ADP-RIBOSE) GLYCOHYDROLASE"/>
    <property type="match status" value="1"/>
</dbReference>
<evidence type="ECO:0000256" key="2">
    <source>
        <dbReference type="ARBA" id="ARBA00012255"/>
    </source>
</evidence>